<dbReference type="NCBIfam" id="NF005722">
    <property type="entry name" value="PRK07539.1-2"/>
    <property type="match status" value="1"/>
</dbReference>
<keyword evidence="2" id="KW-0001">2Fe-2S</keyword>
<dbReference type="InterPro" id="IPR042128">
    <property type="entry name" value="NuoE_dom"/>
</dbReference>
<reference evidence="7 8" key="1">
    <citation type="journal article" date="2024" name="Appl. Environ. Microbiol.">
        <title>Pontiella agarivorans sp. nov., a novel marine anaerobic bacterium capable of degrading macroalgal polysaccharides and fixing nitrogen.</title>
        <authorList>
            <person name="Liu N."/>
            <person name="Kivenson V."/>
            <person name="Peng X."/>
            <person name="Cui Z."/>
            <person name="Lankiewicz T.S."/>
            <person name="Gosselin K.M."/>
            <person name="English C.J."/>
            <person name="Blair E.M."/>
            <person name="O'Malley M.A."/>
            <person name="Valentine D.L."/>
        </authorList>
    </citation>
    <scope>NUCLEOTIDE SEQUENCE [LARGE SCALE GENOMIC DNA]</scope>
    <source>
        <strain evidence="7 8">NLcol2</strain>
    </source>
</reference>
<evidence type="ECO:0000256" key="4">
    <source>
        <dbReference type="ARBA" id="ARBA00023004"/>
    </source>
</evidence>
<dbReference type="PANTHER" id="PTHR43342">
    <property type="entry name" value="NADH-QUINONE OXIDOREDUCTASE, E SUBUNIT"/>
    <property type="match status" value="1"/>
</dbReference>
<dbReference type="EC" id="1.6.5.9" evidence="7"/>
<evidence type="ECO:0000256" key="1">
    <source>
        <dbReference type="ARBA" id="ARBA00010643"/>
    </source>
</evidence>
<evidence type="ECO:0000313" key="8">
    <source>
        <dbReference type="Proteomes" id="UP001290861"/>
    </source>
</evidence>
<protein>
    <submittedName>
        <fullName evidence="7">NADH-quinone oxidoreductase subunit NuoE</fullName>
        <ecNumber evidence="7">1.6.5.9</ecNumber>
    </submittedName>
</protein>
<sequence length="159" mass="17152">MSCKCDIREKVDGMIDRIGTANDLAIPLLQAVQSEFRYIPVEAIEQIAARTEMTETRLYGVATFYSQFRLEPVGEKIIKVCHGTACHVAGAEGVTEALERRLGISDGETTADGRYTLESVACLGCCSLAPVVAVDDDISARVDRGAVVKLIDELEALDG</sequence>
<dbReference type="InterPro" id="IPR002023">
    <property type="entry name" value="NuoE-like"/>
</dbReference>
<comment type="similarity">
    <text evidence="1">Belongs to the complex I 24 kDa subunit family.</text>
</comment>
<evidence type="ECO:0000256" key="2">
    <source>
        <dbReference type="ARBA" id="ARBA00022714"/>
    </source>
</evidence>
<evidence type="ECO:0000313" key="7">
    <source>
        <dbReference type="EMBL" id="MDZ8119890.1"/>
    </source>
</evidence>
<dbReference type="InterPro" id="IPR041921">
    <property type="entry name" value="NuoE_N"/>
</dbReference>
<dbReference type="CDD" id="cd03064">
    <property type="entry name" value="TRX_Fd_NuoE"/>
    <property type="match status" value="1"/>
</dbReference>
<keyword evidence="4" id="KW-0408">Iron</keyword>
<dbReference type="SUPFAM" id="SSF52833">
    <property type="entry name" value="Thioredoxin-like"/>
    <property type="match status" value="1"/>
</dbReference>
<dbReference type="EMBL" id="JARVCO010000012">
    <property type="protein sequence ID" value="MDZ8119890.1"/>
    <property type="molecule type" value="Genomic_DNA"/>
</dbReference>
<accession>A0ABU5N0B3</accession>
<name>A0ABU5N0B3_9BACT</name>
<keyword evidence="3" id="KW-0479">Metal-binding</keyword>
<evidence type="ECO:0000256" key="3">
    <source>
        <dbReference type="ARBA" id="ARBA00022723"/>
    </source>
</evidence>
<dbReference type="GO" id="GO:0050136">
    <property type="term" value="F:NADH dehydrogenase (quinone) (non-electrogenic) activity"/>
    <property type="evidence" value="ECO:0007669"/>
    <property type="project" value="UniProtKB-EC"/>
</dbReference>
<keyword evidence="5" id="KW-0411">Iron-sulfur</keyword>
<dbReference type="Pfam" id="PF01257">
    <property type="entry name" value="2Fe-2S_thioredx"/>
    <property type="match status" value="1"/>
</dbReference>
<keyword evidence="7" id="KW-0560">Oxidoreductase</keyword>
<evidence type="ECO:0000256" key="6">
    <source>
        <dbReference type="ARBA" id="ARBA00034078"/>
    </source>
</evidence>
<comment type="caution">
    <text evidence="7">The sequence shown here is derived from an EMBL/GenBank/DDBJ whole genome shotgun (WGS) entry which is preliminary data.</text>
</comment>
<dbReference type="InterPro" id="IPR028431">
    <property type="entry name" value="NADP_DH_HndA-like"/>
</dbReference>
<evidence type="ECO:0000256" key="5">
    <source>
        <dbReference type="ARBA" id="ARBA00023014"/>
    </source>
</evidence>
<gene>
    <name evidence="7" type="primary">nuoE</name>
    <name evidence="7" type="ORF">P9H32_14770</name>
</gene>
<comment type="cofactor">
    <cofactor evidence="6">
        <name>[2Fe-2S] cluster</name>
        <dbReference type="ChEBI" id="CHEBI:190135"/>
    </cofactor>
</comment>
<keyword evidence="8" id="KW-1185">Reference proteome</keyword>
<dbReference type="InterPro" id="IPR036249">
    <property type="entry name" value="Thioredoxin-like_sf"/>
</dbReference>
<dbReference type="PANTHER" id="PTHR43342:SF1">
    <property type="entry name" value="BIFURCATING [FEFE] HYDROGENASE GAMMA SUBUNIT"/>
    <property type="match status" value="1"/>
</dbReference>
<dbReference type="Gene3D" id="1.10.10.1590">
    <property type="entry name" value="NADH-quinone oxidoreductase subunit E"/>
    <property type="match status" value="1"/>
</dbReference>
<dbReference type="RefSeq" id="WP_322609672.1">
    <property type="nucleotide sequence ID" value="NZ_JARVCO010000012.1"/>
</dbReference>
<dbReference type="Proteomes" id="UP001290861">
    <property type="component" value="Unassembled WGS sequence"/>
</dbReference>
<dbReference type="PIRSF" id="PIRSF000216">
    <property type="entry name" value="NADH_DH_24kDa"/>
    <property type="match status" value="1"/>
</dbReference>
<dbReference type="Gene3D" id="3.40.30.10">
    <property type="entry name" value="Glutaredoxin"/>
    <property type="match status" value="1"/>
</dbReference>
<proteinExistence type="inferred from homology"/>
<organism evidence="7 8">
    <name type="scientific">Pontiella agarivorans</name>
    <dbReference type="NCBI Taxonomy" id="3038953"/>
    <lineage>
        <taxon>Bacteria</taxon>
        <taxon>Pseudomonadati</taxon>
        <taxon>Kiritimatiellota</taxon>
        <taxon>Kiritimatiellia</taxon>
        <taxon>Kiritimatiellales</taxon>
        <taxon>Pontiellaceae</taxon>
        <taxon>Pontiella</taxon>
    </lineage>
</organism>